<dbReference type="EMBL" id="BSNF01000006">
    <property type="protein sequence ID" value="GLQ06110.1"/>
    <property type="molecule type" value="Genomic_DNA"/>
</dbReference>
<dbReference type="Gene3D" id="3.40.190.10">
    <property type="entry name" value="Periplasmic binding protein-like II"/>
    <property type="match status" value="1"/>
</dbReference>
<evidence type="ECO:0000313" key="4">
    <source>
        <dbReference type="EMBL" id="GLQ06110.1"/>
    </source>
</evidence>
<comment type="subcellular location">
    <subcellularLocation>
        <location evidence="1">Periplasm</location>
    </subcellularLocation>
</comment>
<reference evidence="4" key="1">
    <citation type="journal article" date="2014" name="Int. J. Syst. Evol. Microbiol.">
        <title>Complete genome of a new Firmicutes species belonging to the dominant human colonic microbiota ('Ruminococcus bicirculans') reveals two chromosomes and a selective capacity to utilize plant glucans.</title>
        <authorList>
            <consortium name="NISC Comparative Sequencing Program"/>
            <person name="Wegmann U."/>
            <person name="Louis P."/>
            <person name="Goesmann A."/>
            <person name="Henrissat B."/>
            <person name="Duncan S.H."/>
            <person name="Flint H.J."/>
        </authorList>
    </citation>
    <scope>NUCLEOTIDE SEQUENCE</scope>
    <source>
        <strain evidence="4">NBRC 103408</strain>
    </source>
</reference>
<accession>A0ABQ5U388</accession>
<dbReference type="InterPro" id="IPR030678">
    <property type="entry name" value="Peptide/Ni-bd"/>
</dbReference>
<name>A0ABQ5U388_9PROT</name>
<dbReference type="Proteomes" id="UP001161409">
    <property type="component" value="Unassembled WGS sequence"/>
</dbReference>
<dbReference type="PANTHER" id="PTHR30290">
    <property type="entry name" value="PERIPLASMIC BINDING COMPONENT OF ABC TRANSPORTER"/>
    <property type="match status" value="1"/>
</dbReference>
<protein>
    <submittedName>
        <fullName evidence="4">Peptide ABC transporter substrate-binding protein</fullName>
    </submittedName>
</protein>
<evidence type="ECO:0000313" key="5">
    <source>
        <dbReference type="Proteomes" id="UP001161409"/>
    </source>
</evidence>
<comment type="caution">
    <text evidence="4">The sequence shown here is derived from an EMBL/GenBank/DDBJ whole genome shotgun (WGS) entry which is preliminary data.</text>
</comment>
<evidence type="ECO:0000259" key="3">
    <source>
        <dbReference type="Pfam" id="PF00496"/>
    </source>
</evidence>
<dbReference type="PANTHER" id="PTHR30290:SF34">
    <property type="entry name" value="ABC TRANSPORTER, PERIPLASMIC OLIGO-PEPTIDE BINDING PROTEIN, PUTATIVE-RELATED"/>
    <property type="match status" value="1"/>
</dbReference>
<evidence type="ECO:0000256" key="2">
    <source>
        <dbReference type="ARBA" id="ARBA00005695"/>
    </source>
</evidence>
<dbReference type="CDD" id="cd08512">
    <property type="entry name" value="PBP2_NikA_DppA_OppA_like_7"/>
    <property type="match status" value="1"/>
</dbReference>
<dbReference type="PIRSF" id="PIRSF002741">
    <property type="entry name" value="MppA"/>
    <property type="match status" value="1"/>
</dbReference>
<gene>
    <name evidence="4" type="ORF">GCM10007924_13310</name>
</gene>
<comment type="similarity">
    <text evidence="2">Belongs to the bacterial solute-binding protein 5 family.</text>
</comment>
<keyword evidence="5" id="KW-1185">Reference proteome</keyword>
<feature type="domain" description="Solute-binding protein family 5" evidence="3">
    <location>
        <begin position="69"/>
        <end position="435"/>
    </location>
</feature>
<dbReference type="SUPFAM" id="SSF53850">
    <property type="entry name" value="Periplasmic binding protein-like II"/>
    <property type="match status" value="1"/>
</dbReference>
<reference evidence="4" key="2">
    <citation type="submission" date="2023-01" db="EMBL/GenBank/DDBJ databases">
        <title>Draft genome sequence of Sneathiella chinensis strain NBRC 103408.</title>
        <authorList>
            <person name="Sun Q."/>
            <person name="Mori K."/>
        </authorList>
    </citation>
    <scope>NUCLEOTIDE SEQUENCE</scope>
    <source>
        <strain evidence="4">NBRC 103408</strain>
    </source>
</reference>
<evidence type="ECO:0000256" key="1">
    <source>
        <dbReference type="ARBA" id="ARBA00004418"/>
    </source>
</evidence>
<dbReference type="Pfam" id="PF00496">
    <property type="entry name" value="SBP_bac_5"/>
    <property type="match status" value="1"/>
</dbReference>
<organism evidence="4 5">
    <name type="scientific">Sneathiella chinensis</name>
    <dbReference type="NCBI Taxonomy" id="349750"/>
    <lineage>
        <taxon>Bacteria</taxon>
        <taxon>Pseudomonadati</taxon>
        <taxon>Pseudomonadota</taxon>
        <taxon>Alphaproteobacteria</taxon>
        <taxon>Sneathiellales</taxon>
        <taxon>Sneathiellaceae</taxon>
        <taxon>Sneathiella</taxon>
    </lineage>
</organism>
<dbReference type="InterPro" id="IPR039424">
    <property type="entry name" value="SBP_5"/>
</dbReference>
<sequence length="524" mass="58029">MAASLAVAVTPTTQSVAATPDDMLVIANRIDDMVQLDPAEIFEFAGMDLSQNVYDRLVSFDPHDLSKGVVPGLAESWTLGDDGMTYTFTMKSGISFHSGNPVTAYDAEFSLRRAVLLAKTPSFILTQFGFTADNINETIKAVDDKTLVIKTDKKYAPSFVLNCLTAGIAAIVDKKLVMENEKDGDLGHEWLRTNSAGSGAYKLVKWKPGDSYILEAVPGYWRGDAKMKRVVVRHVAESATQRLMLEKGDIDVARNLSAEDVKSVESASGVAIDNDLRGRIMYFSLNQKNPVLAKPKVRQAFKYLADYKGMADSFLKGQYTVHQAFLPLTYLGELKDQPFSLNVEKAKALLAEAGHADGFEVEMIVRNAQERLDIAQSLQNTFAQAGIKLTLSVGTGKQILGRYRDRDFDIYLGAWGPDYPDPQTNADTFSHNPDNRDEAKLTGKLTWRNGWDIPEMTKMTDAAVVELDTAKRAGMYVQIQKDHQATSPFVIMFQKIEQTGRRTNVNDFITGSAVSDVHYWTVTK</sequence>
<dbReference type="InterPro" id="IPR000914">
    <property type="entry name" value="SBP_5_dom"/>
</dbReference>
<proteinExistence type="inferred from homology"/>
<dbReference type="Gene3D" id="3.10.105.10">
    <property type="entry name" value="Dipeptide-binding Protein, Domain 3"/>
    <property type="match status" value="1"/>
</dbReference>
<dbReference type="Gene3D" id="3.90.76.10">
    <property type="entry name" value="Dipeptide-binding Protein, Domain 1"/>
    <property type="match status" value="1"/>
</dbReference>